<feature type="domain" description="AbiTii" evidence="2">
    <location>
        <begin position="4"/>
        <end position="182"/>
    </location>
</feature>
<proteinExistence type="predicted"/>
<gene>
    <name evidence="3" type="ORF">BVF97_07805</name>
</gene>
<name>A0ABD6RA73_BACTU</name>
<dbReference type="Pfam" id="PF18864">
    <property type="entry name" value="AbiTii"/>
    <property type="match status" value="1"/>
</dbReference>
<reference evidence="3 4" key="1">
    <citation type="submission" date="2017-01" db="EMBL/GenBank/DDBJ databases">
        <title>Draft Genome Sequence of Bacillus thuringiensis DNG9.</title>
        <authorList>
            <person name="Rosana A.R."/>
            <person name="Daas M.S."/>
            <person name="Acedo J.Z."/>
            <person name="Case R.J."/>
            <person name="Vederas J.C."/>
            <person name="Nateche F."/>
            <person name="Kebbouche-Gana S."/>
        </authorList>
    </citation>
    <scope>NUCLEOTIDE SEQUENCE [LARGE SCALE GENOMIC DNA]</scope>
    <source>
        <strain evidence="3 4">DNG9</strain>
    </source>
</reference>
<evidence type="ECO:0000313" key="3">
    <source>
        <dbReference type="EMBL" id="OPD53365.1"/>
    </source>
</evidence>
<dbReference type="Proteomes" id="UP000190187">
    <property type="component" value="Unassembled WGS sequence"/>
</dbReference>
<sequence>MGAIVHELQREAQKSNNDISALLRKAYVVARKLNIVEFKEWIDNEIHGYKDYDSVPEYRRVHGEFKAFNPYRGWIPIIEMNSNVASKLSNKKLMEPISELQASLNNSGKLAVKYGNEIRPHLGNLSSYEGEFATFFSKTQIERIIDSIRNIVLDWSLNLEEDGILGENMSFSSEEKEKAQNNSSITNIFHGNATGIQIQQQTSNSNQSMQQNNLDIKKIEELLKTIKENLEQIDLDSGQKATINTNIEMIEKQKQLSSPNPVIIKEGFSTIRNVLEGVTGSLIASGIIHHLGLFLS</sequence>
<dbReference type="InterPro" id="IPR041304">
    <property type="entry name" value="AbiTii"/>
</dbReference>
<evidence type="ECO:0000313" key="4">
    <source>
        <dbReference type="Proteomes" id="UP000190187"/>
    </source>
</evidence>
<feature type="coiled-coil region" evidence="1">
    <location>
        <begin position="209"/>
        <end position="236"/>
    </location>
</feature>
<dbReference type="AlphaFoldDB" id="A0ABD6RA73"/>
<evidence type="ECO:0000259" key="2">
    <source>
        <dbReference type="Pfam" id="PF18864"/>
    </source>
</evidence>
<accession>A0ABD6RA73</accession>
<organism evidence="3 4">
    <name type="scientific">Bacillus thuringiensis</name>
    <dbReference type="NCBI Taxonomy" id="1428"/>
    <lineage>
        <taxon>Bacteria</taxon>
        <taxon>Bacillati</taxon>
        <taxon>Bacillota</taxon>
        <taxon>Bacilli</taxon>
        <taxon>Bacillales</taxon>
        <taxon>Bacillaceae</taxon>
        <taxon>Bacillus</taxon>
        <taxon>Bacillus cereus group</taxon>
    </lineage>
</organism>
<dbReference type="EMBL" id="MSTN01000003">
    <property type="protein sequence ID" value="OPD53365.1"/>
    <property type="molecule type" value="Genomic_DNA"/>
</dbReference>
<protein>
    <recommendedName>
        <fullName evidence="2">AbiTii domain-containing protein</fullName>
    </recommendedName>
</protein>
<evidence type="ECO:0000256" key="1">
    <source>
        <dbReference type="SAM" id="Coils"/>
    </source>
</evidence>
<keyword evidence="1" id="KW-0175">Coiled coil</keyword>
<comment type="caution">
    <text evidence="3">The sequence shown here is derived from an EMBL/GenBank/DDBJ whole genome shotgun (WGS) entry which is preliminary data.</text>
</comment>
<dbReference type="RefSeq" id="WP_078993599.1">
    <property type="nucleotide sequence ID" value="NZ_MSTN01000003.1"/>
</dbReference>